<sequence>MRTYLIALFLLVTSTAMADDYNYQMISKRFTSAALSQSALEAAKMQGECLVGIKELNFRNQTQFDPVAEWSNYRTAALLEKYSPCEVLVMLEVAQVRLKAHLR</sequence>
<dbReference type="Proteomes" id="UP000441399">
    <property type="component" value="Unassembled WGS sequence"/>
</dbReference>
<keyword evidence="1" id="KW-0732">Signal</keyword>
<feature type="signal peptide" evidence="1">
    <location>
        <begin position="1"/>
        <end position="18"/>
    </location>
</feature>
<name>A0A5S9QCZ7_9GAMM</name>
<organism evidence="2 3">
    <name type="scientific">BD1-7 clade bacterium</name>
    <dbReference type="NCBI Taxonomy" id="2029982"/>
    <lineage>
        <taxon>Bacteria</taxon>
        <taxon>Pseudomonadati</taxon>
        <taxon>Pseudomonadota</taxon>
        <taxon>Gammaproteobacteria</taxon>
        <taxon>Cellvibrionales</taxon>
        <taxon>Spongiibacteraceae</taxon>
        <taxon>BD1-7 clade</taxon>
    </lineage>
</organism>
<evidence type="ECO:0000313" key="3">
    <source>
        <dbReference type="Proteomes" id="UP000441399"/>
    </source>
</evidence>
<evidence type="ECO:0000256" key="1">
    <source>
        <dbReference type="SAM" id="SignalP"/>
    </source>
</evidence>
<keyword evidence="3" id="KW-1185">Reference proteome</keyword>
<dbReference type="AlphaFoldDB" id="A0A5S9QCZ7"/>
<feature type="chain" id="PRO_5024912834" evidence="1">
    <location>
        <begin position="19"/>
        <end position="103"/>
    </location>
</feature>
<reference evidence="2 3" key="1">
    <citation type="submission" date="2019-11" db="EMBL/GenBank/DDBJ databases">
        <authorList>
            <person name="Holert J."/>
        </authorList>
    </citation>
    <scope>NUCLEOTIDE SEQUENCE [LARGE SCALE GENOMIC DNA]</scope>
    <source>
        <strain evidence="2">SB11_3</strain>
    </source>
</reference>
<proteinExistence type="predicted"/>
<accession>A0A5S9QCZ7</accession>
<dbReference type="OrthoDB" id="5740712at2"/>
<evidence type="ECO:0000313" key="2">
    <source>
        <dbReference type="EMBL" id="CAA0115152.1"/>
    </source>
</evidence>
<protein>
    <submittedName>
        <fullName evidence="2">Uncharacterized protein</fullName>
    </submittedName>
</protein>
<gene>
    <name evidence="2" type="ORF">OPDIPICF_01693</name>
</gene>
<dbReference type="EMBL" id="CACSIO010000023">
    <property type="protein sequence ID" value="CAA0115152.1"/>
    <property type="molecule type" value="Genomic_DNA"/>
</dbReference>